<name>H5Y2D0_9FIRM</name>
<reference evidence="6 7" key="1">
    <citation type="submission" date="2011-11" db="EMBL/GenBank/DDBJ databases">
        <title>The Noncontiguous Finished genome of Desulfosporosinus youngiae DSM 17734.</title>
        <authorList>
            <consortium name="US DOE Joint Genome Institute (JGI-PGF)"/>
            <person name="Lucas S."/>
            <person name="Han J."/>
            <person name="Lapidus A."/>
            <person name="Cheng J.-F."/>
            <person name="Goodwin L."/>
            <person name="Pitluck S."/>
            <person name="Peters L."/>
            <person name="Ovchinnikova G."/>
            <person name="Lu M."/>
            <person name="Land M.L."/>
            <person name="Hauser L."/>
            <person name="Pester M."/>
            <person name="Spring S."/>
            <person name="Ollivier B."/>
            <person name="Rattei T."/>
            <person name="Klenk H.-P."/>
            <person name="Wagner M."/>
            <person name="Loy A."/>
            <person name="Woyke T.J."/>
        </authorList>
    </citation>
    <scope>NUCLEOTIDE SEQUENCE [LARGE SCALE GENOMIC DNA]</scope>
    <source>
        <strain evidence="6 7">DSM 17734</strain>
    </source>
</reference>
<dbReference type="InterPro" id="IPR011006">
    <property type="entry name" value="CheY-like_superfamily"/>
</dbReference>
<dbReference type="HOGENOM" id="CLU_000445_14_2_9"/>
<evidence type="ECO:0000313" key="7">
    <source>
        <dbReference type="Proteomes" id="UP000005104"/>
    </source>
</evidence>
<evidence type="ECO:0000256" key="2">
    <source>
        <dbReference type="ARBA" id="ARBA00024867"/>
    </source>
</evidence>
<comment type="function">
    <text evidence="2">May play the central regulatory role in sporulation. It may be an element of the effector pathway responsible for the activation of sporulation genes in response to nutritional stress. Spo0A may act in concert with spo0H (a sigma factor) to control the expression of some genes that are critical to the sporulation process.</text>
</comment>
<dbReference type="InterPro" id="IPR001789">
    <property type="entry name" value="Sig_transdc_resp-reg_receiver"/>
</dbReference>
<dbReference type="Gene3D" id="3.40.50.2300">
    <property type="match status" value="1"/>
</dbReference>
<organism evidence="6 7">
    <name type="scientific">Desulfosporosinus youngiae DSM 17734</name>
    <dbReference type="NCBI Taxonomy" id="768710"/>
    <lineage>
        <taxon>Bacteria</taxon>
        <taxon>Bacillati</taxon>
        <taxon>Bacillota</taxon>
        <taxon>Clostridia</taxon>
        <taxon>Eubacteriales</taxon>
        <taxon>Desulfitobacteriaceae</taxon>
        <taxon>Desulfosporosinus</taxon>
    </lineage>
</organism>
<dbReference type="Pfam" id="PF00072">
    <property type="entry name" value="Response_reg"/>
    <property type="match status" value="1"/>
</dbReference>
<feature type="domain" description="HTH LytTR-type" evidence="5">
    <location>
        <begin position="148"/>
        <end position="236"/>
    </location>
</feature>
<evidence type="ECO:0000259" key="4">
    <source>
        <dbReference type="PROSITE" id="PS50110"/>
    </source>
</evidence>
<dbReference type="Pfam" id="PF04397">
    <property type="entry name" value="LytTR"/>
    <property type="match status" value="1"/>
</dbReference>
<evidence type="ECO:0000256" key="1">
    <source>
        <dbReference type="ARBA" id="ARBA00018672"/>
    </source>
</evidence>
<dbReference type="RefSeq" id="WP_007780911.1">
    <property type="nucleotide sequence ID" value="NZ_CM001441.1"/>
</dbReference>
<evidence type="ECO:0000256" key="3">
    <source>
        <dbReference type="PROSITE-ProRule" id="PRU00169"/>
    </source>
</evidence>
<protein>
    <recommendedName>
        <fullName evidence="1">Stage 0 sporulation protein A homolog</fullName>
    </recommendedName>
</protein>
<feature type="modified residue" description="4-aspartylphosphate" evidence="3">
    <location>
        <position position="61"/>
    </location>
</feature>
<dbReference type="SMART" id="SM00850">
    <property type="entry name" value="LytTR"/>
    <property type="match status" value="1"/>
</dbReference>
<dbReference type="GO" id="GO:0003677">
    <property type="term" value="F:DNA binding"/>
    <property type="evidence" value="ECO:0007669"/>
    <property type="project" value="InterPro"/>
</dbReference>
<evidence type="ECO:0000259" key="5">
    <source>
        <dbReference type="PROSITE" id="PS50930"/>
    </source>
</evidence>
<dbReference type="SMART" id="SM00448">
    <property type="entry name" value="REC"/>
    <property type="match status" value="1"/>
</dbReference>
<accession>H5Y2D0</accession>
<dbReference type="PROSITE" id="PS50930">
    <property type="entry name" value="HTH_LYTTR"/>
    <property type="match status" value="1"/>
</dbReference>
<dbReference type="PANTHER" id="PTHR37299:SF1">
    <property type="entry name" value="STAGE 0 SPORULATION PROTEIN A HOMOLOG"/>
    <property type="match status" value="1"/>
</dbReference>
<dbReference type="InterPro" id="IPR007492">
    <property type="entry name" value="LytTR_DNA-bd_dom"/>
</dbReference>
<dbReference type="SUPFAM" id="SSF52172">
    <property type="entry name" value="CheY-like"/>
    <property type="match status" value="1"/>
</dbReference>
<keyword evidence="3" id="KW-0597">Phosphoprotein</keyword>
<dbReference type="OrthoDB" id="9779387at2"/>
<dbReference type="PANTHER" id="PTHR37299">
    <property type="entry name" value="TRANSCRIPTIONAL REGULATOR-RELATED"/>
    <property type="match status" value="1"/>
</dbReference>
<keyword evidence="7" id="KW-1185">Reference proteome</keyword>
<proteinExistence type="predicted"/>
<dbReference type="AlphaFoldDB" id="H5Y2D0"/>
<dbReference type="EMBL" id="CM001441">
    <property type="protein sequence ID" value="EHQ88478.1"/>
    <property type="molecule type" value="Genomic_DNA"/>
</dbReference>
<sequence>MLQIAICDDNNTELLLIEQIVETFKASHISKYNIKCDTFSNGLDLLKTTENGISYDILILDVVMPLITGIEVAAEIRKSNNLSKIVFLTSSREFAVDSYKVNAFYYLLKPIKKEELIPILEMACSDIVDKREKGIIIKSKMCLTKVFYHRLEYIEVLRRTLFFHLTNGEVLESLGTMSQLENDLLSDKRFIKPHRSYIVNMDYIHSFTDKDIITFSNSPVPISRELYKNIKQTYIDYSFDGCNNL</sequence>
<gene>
    <name evidence="6" type="ORF">DesyoDRAFT_1315</name>
</gene>
<evidence type="ECO:0000313" key="6">
    <source>
        <dbReference type="EMBL" id="EHQ88478.1"/>
    </source>
</evidence>
<dbReference type="InterPro" id="IPR046947">
    <property type="entry name" value="LytR-like"/>
</dbReference>
<dbReference type="STRING" id="768710.DesyoDRAFT_1315"/>
<dbReference type="Gene3D" id="2.40.50.1020">
    <property type="entry name" value="LytTr DNA-binding domain"/>
    <property type="match status" value="1"/>
</dbReference>
<feature type="domain" description="Response regulatory" evidence="4">
    <location>
        <begin position="3"/>
        <end position="124"/>
    </location>
</feature>
<dbReference type="Proteomes" id="UP000005104">
    <property type="component" value="Chromosome"/>
</dbReference>
<dbReference type="GO" id="GO:0000156">
    <property type="term" value="F:phosphorelay response regulator activity"/>
    <property type="evidence" value="ECO:0007669"/>
    <property type="project" value="InterPro"/>
</dbReference>
<dbReference type="eggNOG" id="COG3279">
    <property type="taxonomic scope" value="Bacteria"/>
</dbReference>
<dbReference type="PROSITE" id="PS50110">
    <property type="entry name" value="RESPONSE_REGULATORY"/>
    <property type="match status" value="1"/>
</dbReference>